<name>A0AAD4RDI9_9BILA</name>
<dbReference type="InterPro" id="IPR009072">
    <property type="entry name" value="Histone-fold"/>
</dbReference>
<keyword evidence="9" id="KW-1185">Reference proteome</keyword>
<evidence type="ECO:0000313" key="8">
    <source>
        <dbReference type="EMBL" id="KAI1728615.1"/>
    </source>
</evidence>
<comment type="similarity">
    <text evidence="5">Belongs to the TAF13 family.</text>
</comment>
<dbReference type="EMBL" id="JAKKPZ010000001">
    <property type="protein sequence ID" value="KAI1728615.1"/>
    <property type="molecule type" value="Genomic_DNA"/>
</dbReference>
<dbReference type="Gene3D" id="1.10.20.10">
    <property type="entry name" value="Histone, subunit A"/>
    <property type="match status" value="1"/>
</dbReference>
<dbReference type="GO" id="GO:0006366">
    <property type="term" value="P:transcription by RNA polymerase II"/>
    <property type="evidence" value="ECO:0007669"/>
    <property type="project" value="InterPro"/>
</dbReference>
<keyword evidence="3" id="KW-0804">Transcription</keyword>
<feature type="region of interest" description="Disordered" evidence="7">
    <location>
        <begin position="1"/>
        <end position="30"/>
    </location>
</feature>
<evidence type="ECO:0000256" key="4">
    <source>
        <dbReference type="ARBA" id="ARBA00023242"/>
    </source>
</evidence>
<gene>
    <name evidence="8" type="ORF">DdX_00810</name>
</gene>
<evidence type="ECO:0000256" key="1">
    <source>
        <dbReference type="ARBA" id="ARBA00004123"/>
    </source>
</evidence>
<reference evidence="8" key="1">
    <citation type="submission" date="2022-01" db="EMBL/GenBank/DDBJ databases">
        <title>Genome Sequence Resource for Two Populations of Ditylenchus destructor, the Migratory Endoparasitic Phytonematode.</title>
        <authorList>
            <person name="Zhang H."/>
            <person name="Lin R."/>
            <person name="Xie B."/>
        </authorList>
    </citation>
    <scope>NUCLEOTIDE SEQUENCE</scope>
    <source>
        <strain evidence="8">BazhouSP</strain>
    </source>
</reference>
<dbReference type="PANTHER" id="PTHR11380">
    <property type="entry name" value="TRANSCRIPTION INITIATION FACTOR TFIID/SUPT3-RELATED"/>
    <property type="match status" value="1"/>
</dbReference>
<dbReference type="GO" id="GO:0005669">
    <property type="term" value="C:transcription factor TFIID complex"/>
    <property type="evidence" value="ECO:0007669"/>
    <property type="project" value="TreeGrafter"/>
</dbReference>
<dbReference type="SUPFAM" id="SSF47113">
    <property type="entry name" value="Histone-fold"/>
    <property type="match status" value="1"/>
</dbReference>
<dbReference type="PANTHER" id="PTHR11380:SF5">
    <property type="entry name" value="TRANSCRIPTION INITIATION FACTOR TFIID SUBUNIT 13"/>
    <property type="match status" value="1"/>
</dbReference>
<proteinExistence type="inferred from homology"/>
<comment type="caution">
    <text evidence="8">The sequence shown here is derived from an EMBL/GenBank/DDBJ whole genome shotgun (WGS) entry which is preliminary data.</text>
</comment>
<dbReference type="Pfam" id="PF02269">
    <property type="entry name" value="TFIID-18kDa"/>
    <property type="match status" value="1"/>
</dbReference>
<evidence type="ECO:0000256" key="5">
    <source>
        <dbReference type="ARBA" id="ARBA00038392"/>
    </source>
</evidence>
<evidence type="ECO:0000256" key="7">
    <source>
        <dbReference type="SAM" id="MobiDB-lite"/>
    </source>
</evidence>
<evidence type="ECO:0000256" key="2">
    <source>
        <dbReference type="ARBA" id="ARBA00023015"/>
    </source>
</evidence>
<keyword evidence="2" id="KW-0805">Transcription regulation</keyword>
<evidence type="ECO:0000256" key="3">
    <source>
        <dbReference type="ARBA" id="ARBA00023163"/>
    </source>
</evidence>
<feature type="compositionally biased region" description="Acidic residues" evidence="7">
    <location>
        <begin position="9"/>
        <end position="18"/>
    </location>
</feature>
<organism evidence="8 9">
    <name type="scientific">Ditylenchus destructor</name>
    <dbReference type="NCBI Taxonomy" id="166010"/>
    <lineage>
        <taxon>Eukaryota</taxon>
        <taxon>Metazoa</taxon>
        <taxon>Ecdysozoa</taxon>
        <taxon>Nematoda</taxon>
        <taxon>Chromadorea</taxon>
        <taxon>Rhabditida</taxon>
        <taxon>Tylenchina</taxon>
        <taxon>Tylenchomorpha</taxon>
        <taxon>Sphaerularioidea</taxon>
        <taxon>Anguinidae</taxon>
        <taxon>Anguininae</taxon>
        <taxon>Ditylenchus</taxon>
    </lineage>
</organism>
<dbReference type="Proteomes" id="UP001201812">
    <property type="component" value="Unassembled WGS sequence"/>
</dbReference>
<dbReference type="InterPro" id="IPR003195">
    <property type="entry name" value="TFIID_TAF13"/>
</dbReference>
<evidence type="ECO:0000313" key="9">
    <source>
        <dbReference type="Proteomes" id="UP001201812"/>
    </source>
</evidence>
<comment type="subcellular location">
    <subcellularLocation>
        <location evidence="1">Nucleus</location>
    </subcellularLocation>
</comment>
<sequence length="128" mass="14664">MIDESCLYDSDEDLDDSAGGEGSAKKKTPEERKFIFRRELKSMLYGFGDNKTPSDETLDALEAIVVDYIRQVSQKALSVGKPNRIALEDIHYLIRRDQKKFSRVKELLSMSEELKKARKAFEDVKGEI</sequence>
<accession>A0AAD4RDI9</accession>
<dbReference type="GO" id="GO:0046982">
    <property type="term" value="F:protein heterodimerization activity"/>
    <property type="evidence" value="ECO:0007669"/>
    <property type="project" value="InterPro"/>
</dbReference>
<evidence type="ECO:0000256" key="6">
    <source>
        <dbReference type="ARBA" id="ARBA00040136"/>
    </source>
</evidence>
<keyword evidence="4" id="KW-0539">Nucleus</keyword>
<dbReference type="CDD" id="cd07978">
    <property type="entry name" value="HFD_TAF13"/>
    <property type="match status" value="1"/>
</dbReference>
<protein>
    <recommendedName>
        <fullName evidence="6">Transcription initiation factor TFIID subunit 13</fullName>
    </recommendedName>
</protein>
<dbReference type="AlphaFoldDB" id="A0AAD4RDI9"/>